<proteinExistence type="predicted"/>
<protein>
    <submittedName>
        <fullName evidence="1">Uncharacterized protein</fullName>
    </submittedName>
</protein>
<dbReference type="Proteomes" id="UP001058074">
    <property type="component" value="Unassembled WGS sequence"/>
</dbReference>
<gene>
    <name evidence="1" type="ORF">rsdtw13_42300</name>
</gene>
<accession>A0ACB5RIP9</accession>
<sequence>MVIKAVLSNHALKIKATFKQDQRGNDIFTIQTFDNLNPAISDTDMLAVGEGIASLLEKNNGYYVLTEETYDLISE</sequence>
<evidence type="ECO:0000313" key="1">
    <source>
        <dbReference type="EMBL" id="GKX68972.1"/>
    </source>
</evidence>
<evidence type="ECO:0000313" key="2">
    <source>
        <dbReference type="Proteomes" id="UP001058074"/>
    </source>
</evidence>
<name>A0ACB5RIP9_9CLOT</name>
<dbReference type="EMBL" id="BROD01000002">
    <property type="protein sequence ID" value="GKX68972.1"/>
    <property type="molecule type" value="Genomic_DNA"/>
</dbReference>
<reference evidence="1" key="1">
    <citation type="journal article" date="2025" name="Int. J. Syst. Evol. Microbiol.">
        <title>Inconstantimicrobium mannanitabidum sp. nov., a novel member of the family Clostridiaceae isolated from anoxic soil under the treatment of reductive soil disinfestation.</title>
        <authorList>
            <person name="Ueki A."/>
            <person name="Tonouchi A."/>
            <person name="Honma S."/>
            <person name="Kaku N."/>
            <person name="Ueki K."/>
        </authorList>
    </citation>
    <scope>NUCLEOTIDE SEQUENCE</scope>
    <source>
        <strain evidence="1">TW13</strain>
    </source>
</reference>
<keyword evidence="2" id="KW-1185">Reference proteome</keyword>
<organism evidence="1 2">
    <name type="scientific">Inconstantimicrobium mannanitabidum</name>
    <dbReference type="NCBI Taxonomy" id="1604901"/>
    <lineage>
        <taxon>Bacteria</taxon>
        <taxon>Bacillati</taxon>
        <taxon>Bacillota</taxon>
        <taxon>Clostridia</taxon>
        <taxon>Eubacteriales</taxon>
        <taxon>Clostridiaceae</taxon>
        <taxon>Inconstantimicrobium</taxon>
    </lineage>
</organism>
<comment type="caution">
    <text evidence="1">The sequence shown here is derived from an EMBL/GenBank/DDBJ whole genome shotgun (WGS) entry which is preliminary data.</text>
</comment>